<feature type="chain" id="PRO_5040141416" description="alpha-1,3-glucan synthase" evidence="9">
    <location>
        <begin position="18"/>
        <end position="2319"/>
    </location>
</feature>
<feature type="transmembrane region" description="Helical" evidence="8">
    <location>
        <begin position="1074"/>
        <end position="1096"/>
    </location>
</feature>
<dbReference type="SUPFAM" id="SSF53756">
    <property type="entry name" value="UDP-Glycosyltransferase/glycogen phosphorylase"/>
    <property type="match status" value="1"/>
</dbReference>
<gene>
    <name evidence="11" type="ORF">BJ878DRAFT_564182</name>
</gene>
<dbReference type="Pfam" id="PF26127">
    <property type="entry name" value="12TM_Mok13"/>
    <property type="match status" value="1"/>
</dbReference>
<keyword evidence="9" id="KW-0732">Signal</keyword>
<dbReference type="FunFam" id="3.40.50.2000:FF:000052">
    <property type="entry name" value="Alpha-1,3-glucan synthase Ags2"/>
    <property type="match status" value="1"/>
</dbReference>
<dbReference type="Gene3D" id="3.40.50.2000">
    <property type="entry name" value="Glycogen Phosphorylase B"/>
    <property type="match status" value="2"/>
</dbReference>
<dbReference type="Pfam" id="PF26114">
    <property type="entry name" value="Ig_2_Mok13"/>
    <property type="match status" value="1"/>
</dbReference>
<dbReference type="Pfam" id="PF26122">
    <property type="entry name" value="CBM_Mok13"/>
    <property type="match status" value="1"/>
</dbReference>
<dbReference type="Pfam" id="PF00128">
    <property type="entry name" value="Alpha-amylase"/>
    <property type="match status" value="1"/>
</dbReference>
<dbReference type="GO" id="GO:0070600">
    <property type="term" value="P:fungal-type cell wall (1-&gt;3)-alpha-glucan biosynthetic process"/>
    <property type="evidence" value="ECO:0007669"/>
    <property type="project" value="TreeGrafter"/>
</dbReference>
<protein>
    <recommendedName>
        <fullName evidence="2">alpha-1,3-glucan synthase</fullName>
        <ecNumber evidence="2">2.4.1.183</ecNumber>
    </recommendedName>
</protein>
<dbReference type="InterPro" id="IPR058655">
    <property type="entry name" value="Mok11-14/Ags1-like"/>
</dbReference>
<evidence type="ECO:0000256" key="1">
    <source>
        <dbReference type="ARBA" id="ARBA00006122"/>
    </source>
</evidence>
<dbReference type="Gene3D" id="3.20.20.80">
    <property type="entry name" value="Glycosidases"/>
    <property type="match status" value="2"/>
</dbReference>
<comment type="caution">
    <text evidence="11">The sequence shown here is derived from an EMBL/GenBank/DDBJ whole genome shotgun (WGS) entry which is preliminary data.</text>
</comment>
<feature type="transmembrane region" description="Helical" evidence="8">
    <location>
        <begin position="1929"/>
        <end position="1947"/>
    </location>
</feature>
<feature type="transmembrane region" description="Helical" evidence="8">
    <location>
        <begin position="1896"/>
        <end position="1917"/>
    </location>
</feature>
<keyword evidence="4" id="KW-0808">Transferase</keyword>
<evidence type="ECO:0000256" key="4">
    <source>
        <dbReference type="ARBA" id="ARBA00022679"/>
    </source>
</evidence>
<evidence type="ECO:0000256" key="6">
    <source>
        <dbReference type="ARBA" id="ARBA00048960"/>
    </source>
</evidence>
<feature type="transmembrane region" description="Helical" evidence="8">
    <location>
        <begin position="2144"/>
        <end position="2166"/>
    </location>
</feature>
<keyword evidence="8" id="KW-0472">Membrane</keyword>
<evidence type="ECO:0000256" key="7">
    <source>
        <dbReference type="SAM" id="MobiDB-lite"/>
    </source>
</evidence>
<keyword evidence="8" id="KW-0812">Transmembrane</keyword>
<feature type="transmembrane region" description="Helical" evidence="8">
    <location>
        <begin position="1954"/>
        <end position="1976"/>
    </location>
</feature>
<evidence type="ECO:0000313" key="11">
    <source>
        <dbReference type="EMBL" id="KAG9248333.1"/>
    </source>
</evidence>
<feature type="signal peptide" evidence="9">
    <location>
        <begin position="1"/>
        <end position="17"/>
    </location>
</feature>
<dbReference type="InterPro" id="IPR058659">
    <property type="entry name" value="Mok11-13/Ags1-like_CBM"/>
</dbReference>
<accession>A0A9P7ZA12</accession>
<dbReference type="InterPro" id="IPR006047">
    <property type="entry name" value="GH13_cat_dom"/>
</dbReference>
<dbReference type="PANTHER" id="PTHR47182:SF2">
    <property type="entry name" value="CELL WALL ALPHA-1,3-GLUCAN SYNTHASE AGS1"/>
    <property type="match status" value="1"/>
</dbReference>
<feature type="transmembrane region" description="Helical" evidence="8">
    <location>
        <begin position="2173"/>
        <end position="2193"/>
    </location>
</feature>
<feature type="transmembrane region" description="Helical" evidence="8">
    <location>
        <begin position="2020"/>
        <end position="2040"/>
    </location>
</feature>
<evidence type="ECO:0000256" key="8">
    <source>
        <dbReference type="SAM" id="Phobius"/>
    </source>
</evidence>
<organism evidence="11 12">
    <name type="scientific">Calycina marina</name>
    <dbReference type="NCBI Taxonomy" id="1763456"/>
    <lineage>
        <taxon>Eukaryota</taxon>
        <taxon>Fungi</taxon>
        <taxon>Dikarya</taxon>
        <taxon>Ascomycota</taxon>
        <taxon>Pezizomycotina</taxon>
        <taxon>Leotiomycetes</taxon>
        <taxon>Helotiales</taxon>
        <taxon>Pezizellaceae</taxon>
        <taxon>Calycina</taxon>
    </lineage>
</organism>
<dbReference type="InterPro" id="IPR058654">
    <property type="entry name" value="Mok11-14/Ags1-like_TM"/>
</dbReference>
<feature type="transmembrane region" description="Helical" evidence="8">
    <location>
        <begin position="2066"/>
        <end position="2086"/>
    </location>
</feature>
<keyword evidence="12" id="KW-1185">Reference proteome</keyword>
<dbReference type="CDD" id="cd11323">
    <property type="entry name" value="AmyAc_AGS"/>
    <property type="match status" value="1"/>
</dbReference>
<feature type="transmembrane region" description="Helical" evidence="8">
    <location>
        <begin position="1988"/>
        <end position="2008"/>
    </location>
</feature>
<dbReference type="Pfam" id="PF08323">
    <property type="entry name" value="Glyco_transf_5"/>
    <property type="match status" value="1"/>
</dbReference>
<feature type="transmembrane region" description="Helical" evidence="8">
    <location>
        <begin position="2250"/>
        <end position="2268"/>
    </location>
</feature>
<name>A0A9P7ZA12_9HELO</name>
<dbReference type="InterPro" id="IPR001296">
    <property type="entry name" value="Glyco_trans_1"/>
</dbReference>
<dbReference type="InterPro" id="IPR058657">
    <property type="entry name" value="Mok11-13/Ags1-like_Ig"/>
</dbReference>
<evidence type="ECO:0000256" key="5">
    <source>
        <dbReference type="ARBA" id="ARBA00023316"/>
    </source>
</evidence>
<dbReference type="SMART" id="SM00642">
    <property type="entry name" value="Aamy"/>
    <property type="match status" value="1"/>
</dbReference>
<comment type="similarity">
    <text evidence="1">Belongs to the glycosyltransferase group 1 family.</text>
</comment>
<dbReference type="Proteomes" id="UP000887226">
    <property type="component" value="Unassembled WGS sequence"/>
</dbReference>
<feature type="transmembrane region" description="Helical" evidence="8">
    <location>
        <begin position="2288"/>
        <end position="2311"/>
    </location>
</feature>
<dbReference type="PANTHER" id="PTHR47182">
    <property type="entry name" value="CELL WALL ALPHA-1,3-GLUCAN SYNTHASE AGS1-RELATED"/>
    <property type="match status" value="1"/>
</dbReference>
<dbReference type="GO" id="GO:0047657">
    <property type="term" value="F:alpha-1,3-glucan synthase activity"/>
    <property type="evidence" value="ECO:0007669"/>
    <property type="project" value="UniProtKB-EC"/>
</dbReference>
<dbReference type="EC" id="2.4.1.183" evidence="2"/>
<keyword evidence="5" id="KW-0961">Cell wall biogenesis/degradation</keyword>
<comment type="catalytic activity">
    <reaction evidence="6">
        <text>[(1-&gt;3)-alpha-D-glucosyl](n) + UDP-alpha-D-glucose = [(1-&gt;3)-alpha-D-glucosyl](n+1) + UDP + H(+)</text>
        <dbReference type="Rhea" id="RHEA:19749"/>
        <dbReference type="Rhea" id="RHEA-COMP:11150"/>
        <dbReference type="Rhea" id="RHEA-COMP:11151"/>
        <dbReference type="ChEBI" id="CHEBI:15378"/>
        <dbReference type="ChEBI" id="CHEBI:28100"/>
        <dbReference type="ChEBI" id="CHEBI:58223"/>
        <dbReference type="ChEBI" id="CHEBI:58885"/>
        <dbReference type="EC" id="2.4.1.183"/>
    </reaction>
</comment>
<feature type="compositionally biased region" description="Polar residues" evidence="7">
    <location>
        <begin position="1690"/>
        <end position="1706"/>
    </location>
</feature>
<evidence type="ECO:0000256" key="9">
    <source>
        <dbReference type="SAM" id="SignalP"/>
    </source>
</evidence>
<dbReference type="InterPro" id="IPR013534">
    <property type="entry name" value="Starch_synth_cat_dom"/>
</dbReference>
<reference evidence="11" key="1">
    <citation type="journal article" date="2021" name="IMA Fungus">
        <title>Genomic characterization of three marine fungi, including Emericellopsis atlantica sp. nov. with signatures of a generalist lifestyle and marine biomass degradation.</title>
        <authorList>
            <person name="Hagestad O.C."/>
            <person name="Hou L."/>
            <person name="Andersen J.H."/>
            <person name="Hansen E.H."/>
            <person name="Altermark B."/>
            <person name="Li C."/>
            <person name="Kuhnert E."/>
            <person name="Cox R.J."/>
            <person name="Crous P.W."/>
            <person name="Spatafora J.W."/>
            <person name="Lail K."/>
            <person name="Amirebrahimi M."/>
            <person name="Lipzen A."/>
            <person name="Pangilinan J."/>
            <person name="Andreopoulos W."/>
            <person name="Hayes R.D."/>
            <person name="Ng V."/>
            <person name="Grigoriev I.V."/>
            <person name="Jackson S.A."/>
            <person name="Sutton T.D.S."/>
            <person name="Dobson A.D.W."/>
            <person name="Rama T."/>
        </authorList>
    </citation>
    <scope>NUCLEOTIDE SEQUENCE</scope>
    <source>
        <strain evidence="11">TRa3180A</strain>
    </source>
</reference>
<dbReference type="Pfam" id="PF26111">
    <property type="entry name" value="Ig_Mok13"/>
    <property type="match status" value="1"/>
</dbReference>
<evidence type="ECO:0000259" key="10">
    <source>
        <dbReference type="SMART" id="SM00642"/>
    </source>
</evidence>
<feature type="transmembrane region" description="Helical" evidence="8">
    <location>
        <begin position="2107"/>
        <end position="2124"/>
    </location>
</feature>
<proteinExistence type="inferred from homology"/>
<dbReference type="Pfam" id="PF26108">
    <property type="entry name" value="GH_Mok13"/>
    <property type="match status" value="1"/>
</dbReference>
<evidence type="ECO:0000313" key="12">
    <source>
        <dbReference type="Proteomes" id="UP000887226"/>
    </source>
</evidence>
<evidence type="ECO:0000256" key="2">
    <source>
        <dbReference type="ARBA" id="ARBA00012688"/>
    </source>
</evidence>
<dbReference type="GO" id="GO:0009277">
    <property type="term" value="C:fungal-type cell wall"/>
    <property type="evidence" value="ECO:0007669"/>
    <property type="project" value="TreeGrafter"/>
</dbReference>
<dbReference type="EMBL" id="MU253751">
    <property type="protein sequence ID" value="KAG9248333.1"/>
    <property type="molecule type" value="Genomic_DNA"/>
</dbReference>
<dbReference type="FunFam" id="3.40.50.2000:FF:000058">
    <property type="entry name" value="Alpha-1,3-glucan synthase Ags1"/>
    <property type="match status" value="1"/>
</dbReference>
<dbReference type="SUPFAM" id="SSF51445">
    <property type="entry name" value="(Trans)glycosidases"/>
    <property type="match status" value="1"/>
</dbReference>
<dbReference type="InterPro" id="IPR017853">
    <property type="entry name" value="GH"/>
</dbReference>
<dbReference type="InterPro" id="IPR058656">
    <property type="entry name" value="Mok11-13/Ags1-like_GH"/>
</dbReference>
<dbReference type="FunFam" id="3.20.20.80:FF:000073">
    <property type="entry name" value="Alpha-1,3-glucan synthase Ags2"/>
    <property type="match status" value="1"/>
</dbReference>
<keyword evidence="3" id="KW-0328">Glycosyltransferase</keyword>
<feature type="transmembrane region" description="Helical" evidence="8">
    <location>
        <begin position="2213"/>
        <end position="2238"/>
    </location>
</feature>
<dbReference type="InterPro" id="IPR058658">
    <property type="entry name" value="Mok11-13/Ags1-like_Ig_2"/>
</dbReference>
<dbReference type="OrthoDB" id="512920at2759"/>
<feature type="region of interest" description="Disordered" evidence="7">
    <location>
        <begin position="1690"/>
        <end position="1734"/>
    </location>
</feature>
<keyword evidence="8" id="KW-1133">Transmembrane helix</keyword>
<evidence type="ECO:0000256" key="3">
    <source>
        <dbReference type="ARBA" id="ARBA00022676"/>
    </source>
</evidence>
<sequence length="2319" mass="258059">MGAFQNIIFFLSAIVHGLPYQEDQVPWNLNTNQTATNPMEYSGEWTGHDYTPSPDNWRFPFYTIFPDRFANGDPTNDNANDTAYEHDPLSNQFRNGGDIQGLVDSLDYLAGMGIKGLYLAGSPFINQPWAADMYSPLDMSLMDHHFGNITAWRSAINEIHARGMYVVLDNTFSTLGDLLGFEGYLNTTTPFSYSEHNAIWKTSRRYWDFDLSNEYEDECDYPRFWEDTGAMIARNVSENMVRCRTSDFDQYGDVDSFGTYSEWQKQLSKFGFVQDRLREWRPSVLDKIKLFSCLTIKMLDIDGFRIDKGLTITPDAQASWSAEMRSCAEGVGKTNFFIPGEIVSGNTLAAIYLGRGKEPQMAAQSVDQALTATSGTDEELYIRNGTQGALDSAAFHYSVYRSLTRFLGIDGVYAATLDIPVNWVEGWQDMVMTNDFINQNTGKFDPRHMYGVTNQDVFRWPGITNGIAKNLVGFFVTTIILPGIPTLWFGEEQAIYVLENTAENYMFGRSPMTSSLAWQSHGCYAVGSDKYVDFPLDAALYGCLDDNISLDHRDPSHPVRNVLKRMYEIRSDYPVLNDGFLLDQLSNQTYDIYLSGSEGTRTETGIWSAVRSLASIQNGSSTVGGDQPVWLVYGNEKVDTTYNFTCKGPLNDTGLLAPYASGITVKNLFDPYEEYTLEDSNAAVFVTNGTNGCLASLPDFPAWGFKAFVPKDLWVAPKPAITTFLPGHDYRMVSSVSATEKESVSIQISFSQAMDCDSVTNAITLQSNTEDGSVPSINASTITCLSNVVPDPSSIVGGLGTAWTFSANLVNVANGIHALTVSNATASNGTGNVTTGAVDRFLFRIGQDSNPMIFPRHANYSNTLLAEATNGSLSITHNAAGATKFRYSLDFLSSYSDWEDYVGGTTTLVAKNWSGTTAQAWKGEHVYVQYWSSLASSSNHFVHGDVGNDDIPRRVNAMHVQGPFNQYSYDAGLSGKMKQYVNGTWYYDFLYEWPTCFQLNQWGMNPSGQPDQTLIMGDIDLDMILDRLPPGSLLDNIINITDVPPSPYAAWRIMFNDGDLTYALVPVGNRWNQLILLVLLATIPLITAGLTIWAFIKSFYGVKFNQIGVAKKTALIPLALRRKFKKSPQLNEKAMVSMTELSTPRTSDPTSREDGVDPLHADLGGHRRSVLIATMEYDIEDWEIKIKIGGLGVMAQLMGKSLGHQDLIWVIPCVQGVDYPIDTPVESMFITILDKQYEIQVQLHVLRNITYVLLDAPIFRQQSKSEPYPARMDDLESAIYYSAWNQCIAQAIVRFDVSIYHINDYHGSCAPLYLLPRVIPCALSLHNAEFQGLWPMRTPQERDEVCNVFNLDPAIAKTYVQFGEVFNLLHAGASYLRIHQKGFGAVGVSRKYGKRSFARYPIFWGLKEIGSLPNPDPTDTAQWERGADDNMEITVDPEFEGKRPELKRQAQEWAGLKQDPEAHLFVFVGRWSMQKGIDLIADVFPAVLEQYPQVQLITVGPVIDLYGRFAALKLSKMMEVYPGRVYSKPEFTALPPFIFSGSEFALIPSRDEPFGLVAVEFGRKGALGVGARVGGLGQMPGWWYTVESMTPQHLMRQFKSAIHDALGSSEKTRAMMRARSAKQRFPVAQWVEDLDILQSTAIKISEEENFDKHGGIIERGLKSPSMNNLRTLFAGGANSSQLSVTTRSVRHTSMNSQHLTPQTPSAPWTPRATAHDSWTPPRAMSPSPVNSPRADEMLLPPPILGGDPDPLNRRFSTLSYDSVAEGREDFALQQVDPSFTDASGVYLRAFEKKLESMDPKSAGLCIEENLIKSEKSFFKDYRDAKMGNSTPTGSRAPSIMGTRPGTPTNGSFFEHSPHASVDSIPQEDLLSEFPLGRDYRPPTGLKRVMLYRIGDWPLYSILLAFGQLIAANSYQITLIIGEVGETAEQLYIIASIYAFGSIMWWLLFRRFQSVYCLSIPFVFYGMAFFLIGMAPFASSYPRGWIDNVATGVYAVASSSGSLFFALNFGDEGGAPIKDWVLRACIVQGTQQIYVSALWYWGSSLVKLSSTGVAVSSTTVSDSVKTAITIPIAVIMWAVGVVLLFGLPKYYRQVPGKVPSFYKSIFRRRVILWFFISVIIQNYWLSAPYGRNWSYLWTTSHAPGWAIALLIVGFFVVIWTIILYFFIQLSKSHSWFLPVFAIGLGAPRWCQMLWGTSAVGQYLPWAGSAVASSLLGRCLWLWLGVLDAIQGVGFGMILLQTMTRFHITFTLIAAQVFGSIATILARLTAPDNTGPGDVFPNLAVGHSGLGIAAFWLGLVMQIIICIGFAMFFRKEQLSKP</sequence>
<feature type="domain" description="Glycosyl hydrolase family 13 catalytic" evidence="10">
    <location>
        <begin position="63"/>
        <end position="513"/>
    </location>
</feature>
<dbReference type="Pfam" id="PF00534">
    <property type="entry name" value="Glycos_transf_1"/>
    <property type="match status" value="1"/>
</dbReference>